<keyword evidence="2" id="KW-1185">Reference proteome</keyword>
<dbReference type="AlphaFoldDB" id="B0C3W7"/>
<dbReference type="STRING" id="329726.AM1_1190"/>
<reference evidence="1 2" key="1">
    <citation type="journal article" date="2008" name="Proc. Natl. Acad. Sci. U.S.A.">
        <title>Niche adaptation and genome expansion in the chlorophyll d-producing cyanobacterium Acaryochloris marina.</title>
        <authorList>
            <person name="Swingley W.D."/>
            <person name="Chen M."/>
            <person name="Cheung P.C."/>
            <person name="Conrad A.L."/>
            <person name="Dejesa L.C."/>
            <person name="Hao J."/>
            <person name="Honchak B.M."/>
            <person name="Karbach L.E."/>
            <person name="Kurdoglu A."/>
            <person name="Lahiri S."/>
            <person name="Mastrian S.D."/>
            <person name="Miyashita H."/>
            <person name="Page L."/>
            <person name="Ramakrishna P."/>
            <person name="Satoh S."/>
            <person name="Sattley W.M."/>
            <person name="Shimada Y."/>
            <person name="Taylor H.L."/>
            <person name="Tomo T."/>
            <person name="Tsuchiya T."/>
            <person name="Wang Z.T."/>
            <person name="Raymond J."/>
            <person name="Mimuro M."/>
            <person name="Blankenship R.E."/>
            <person name="Touchman J.W."/>
        </authorList>
    </citation>
    <scope>NUCLEOTIDE SEQUENCE [LARGE SCALE GENOMIC DNA]</scope>
    <source>
        <strain evidence="2">MBIC 11017</strain>
    </source>
</reference>
<protein>
    <submittedName>
        <fullName evidence="1">Uncharacterized protein</fullName>
    </submittedName>
</protein>
<name>B0C3W7_ACAM1</name>
<evidence type="ECO:0000313" key="2">
    <source>
        <dbReference type="Proteomes" id="UP000000268"/>
    </source>
</evidence>
<sequence length="38" mass="4510">MHQYKYSDNKQITETIYQSLVDDSLRFIAESPETLFVV</sequence>
<organism evidence="1 2">
    <name type="scientific">Acaryochloris marina (strain MBIC 11017)</name>
    <dbReference type="NCBI Taxonomy" id="329726"/>
    <lineage>
        <taxon>Bacteria</taxon>
        <taxon>Bacillati</taxon>
        <taxon>Cyanobacteriota</taxon>
        <taxon>Cyanophyceae</taxon>
        <taxon>Acaryochloridales</taxon>
        <taxon>Acaryochloridaceae</taxon>
        <taxon>Acaryochloris</taxon>
    </lineage>
</organism>
<evidence type="ECO:0000313" key="1">
    <source>
        <dbReference type="EMBL" id="ABW26227.1"/>
    </source>
</evidence>
<dbReference type="Proteomes" id="UP000000268">
    <property type="component" value="Chromosome"/>
</dbReference>
<dbReference type="EMBL" id="CP000828">
    <property type="protein sequence ID" value="ABW26227.1"/>
    <property type="molecule type" value="Genomic_DNA"/>
</dbReference>
<dbReference type="HOGENOM" id="CLU_3323218_0_0_3"/>
<gene>
    <name evidence="1" type="ordered locus">AM1_1190</name>
</gene>
<proteinExistence type="predicted"/>
<accession>B0C3W7</accession>
<dbReference type="KEGG" id="amr:AM1_1190"/>